<dbReference type="InterPro" id="IPR008972">
    <property type="entry name" value="Cupredoxin"/>
</dbReference>
<dbReference type="AlphaFoldDB" id="A0A251UI56"/>
<dbReference type="Pfam" id="PF02298">
    <property type="entry name" value="Cu_bind_like"/>
    <property type="match status" value="1"/>
</dbReference>
<feature type="signal peptide" evidence="1">
    <location>
        <begin position="1"/>
        <end position="21"/>
    </location>
</feature>
<dbReference type="SUPFAM" id="SSF49503">
    <property type="entry name" value="Cupredoxins"/>
    <property type="match status" value="1"/>
</dbReference>
<dbReference type="Gene3D" id="2.60.40.420">
    <property type="entry name" value="Cupredoxins - blue copper proteins"/>
    <property type="match status" value="1"/>
</dbReference>
<evidence type="ECO:0000256" key="1">
    <source>
        <dbReference type="SAM" id="SignalP"/>
    </source>
</evidence>
<gene>
    <name evidence="4" type="ORF">HannXRQ_Chr06g0178001</name>
    <name evidence="3" type="ORF">HanXRQr2_Chr06g0259351</name>
</gene>
<keyword evidence="1" id="KW-0732">Signal</keyword>
<keyword evidence="5" id="KW-1185">Reference proteome</keyword>
<feature type="chain" id="PRO_5012015832" evidence="1">
    <location>
        <begin position="22"/>
        <end position="134"/>
    </location>
</feature>
<dbReference type="PANTHER" id="PTHR33021">
    <property type="entry name" value="BLUE COPPER PROTEIN"/>
    <property type="match status" value="1"/>
</dbReference>
<dbReference type="OrthoDB" id="687943at2759"/>
<dbReference type="PANTHER" id="PTHR33021:SF489">
    <property type="entry name" value="BASIC BLUE PROTEIN-LIKE"/>
    <property type="match status" value="1"/>
</dbReference>
<proteinExistence type="predicted"/>
<dbReference type="EMBL" id="MNCJ02000321">
    <property type="protein sequence ID" value="KAF5802427.1"/>
    <property type="molecule type" value="Genomic_DNA"/>
</dbReference>
<dbReference type="GO" id="GO:0005886">
    <property type="term" value="C:plasma membrane"/>
    <property type="evidence" value="ECO:0000318"/>
    <property type="project" value="GO_Central"/>
</dbReference>
<feature type="domain" description="Phytocyanin" evidence="2">
    <location>
        <begin position="13"/>
        <end position="123"/>
    </location>
</feature>
<dbReference type="GO" id="GO:0009055">
    <property type="term" value="F:electron transfer activity"/>
    <property type="evidence" value="ECO:0007669"/>
    <property type="project" value="InterPro"/>
</dbReference>
<reference evidence="4" key="2">
    <citation type="submission" date="2017-02" db="EMBL/GenBank/DDBJ databases">
        <title>Sunflower complete genome.</title>
        <authorList>
            <person name="Langlade N."/>
            <person name="Munos S."/>
        </authorList>
    </citation>
    <scope>NUCLEOTIDE SEQUENCE [LARGE SCALE GENOMIC DNA]</scope>
    <source>
        <tissue evidence="4">Leaves</tissue>
    </source>
</reference>
<evidence type="ECO:0000313" key="3">
    <source>
        <dbReference type="EMBL" id="KAF5802427.1"/>
    </source>
</evidence>
<sequence length="134" mass="14978">MANKMLGIFILIATIVAQANAAQKHEIYWKYGKKYDHVPLQSFNTFEIGDTLVFIYPRGTHDVIEVDEKSFEDCVVPPSAKPLTSGKDVIKIDAPGKRWFICGFKNGKHCKDGGMKLMINIQKPVAQGGRKLPN</sequence>
<accession>A0A251UI56</accession>
<dbReference type="InParanoid" id="A0A251UI56"/>
<evidence type="ECO:0000313" key="4">
    <source>
        <dbReference type="EMBL" id="OTG23040.1"/>
    </source>
</evidence>
<dbReference type="InterPro" id="IPR039391">
    <property type="entry name" value="Phytocyanin-like"/>
</dbReference>
<dbReference type="Gramene" id="mRNA:HanXRQr2_Chr06g0259351">
    <property type="protein sequence ID" value="mRNA:HanXRQr2_Chr06g0259351"/>
    <property type="gene ID" value="HanXRQr2_Chr06g0259351"/>
</dbReference>
<dbReference type="Proteomes" id="UP000215914">
    <property type="component" value="Chromosome 6"/>
</dbReference>
<reference evidence="3" key="3">
    <citation type="submission" date="2020-06" db="EMBL/GenBank/DDBJ databases">
        <title>Helianthus annuus Genome sequencing and assembly Release 2.</title>
        <authorList>
            <person name="Gouzy J."/>
            <person name="Langlade N."/>
            <person name="Munos S."/>
        </authorList>
    </citation>
    <scope>NUCLEOTIDE SEQUENCE</scope>
    <source>
        <tissue evidence="3">Leaves</tissue>
    </source>
</reference>
<dbReference type="EMBL" id="CM007895">
    <property type="protein sequence ID" value="OTG23040.1"/>
    <property type="molecule type" value="Genomic_DNA"/>
</dbReference>
<dbReference type="PROSITE" id="PS51485">
    <property type="entry name" value="PHYTOCYANIN"/>
    <property type="match status" value="1"/>
</dbReference>
<name>A0A251UI56_HELAN</name>
<evidence type="ECO:0000313" key="5">
    <source>
        <dbReference type="Proteomes" id="UP000215914"/>
    </source>
</evidence>
<protein>
    <submittedName>
        <fullName evidence="3">Phytocyanin domain, cupredoxin</fullName>
    </submittedName>
    <submittedName>
        <fullName evidence="4">Putative cupredoxin</fullName>
    </submittedName>
</protein>
<reference evidence="3 5" key="1">
    <citation type="journal article" date="2017" name="Nature">
        <title>The sunflower genome provides insights into oil metabolism, flowering and Asterid evolution.</title>
        <authorList>
            <person name="Badouin H."/>
            <person name="Gouzy J."/>
            <person name="Grassa C.J."/>
            <person name="Murat F."/>
            <person name="Staton S.E."/>
            <person name="Cottret L."/>
            <person name="Lelandais-Briere C."/>
            <person name="Owens G.L."/>
            <person name="Carrere S."/>
            <person name="Mayjonade B."/>
            <person name="Legrand L."/>
            <person name="Gill N."/>
            <person name="Kane N.C."/>
            <person name="Bowers J.E."/>
            <person name="Hubner S."/>
            <person name="Bellec A."/>
            <person name="Berard A."/>
            <person name="Berges H."/>
            <person name="Blanchet N."/>
            <person name="Boniface M.C."/>
            <person name="Brunel D."/>
            <person name="Catrice O."/>
            <person name="Chaidir N."/>
            <person name="Claudel C."/>
            <person name="Donnadieu C."/>
            <person name="Faraut T."/>
            <person name="Fievet G."/>
            <person name="Helmstetter N."/>
            <person name="King M."/>
            <person name="Knapp S.J."/>
            <person name="Lai Z."/>
            <person name="Le Paslier M.C."/>
            <person name="Lippi Y."/>
            <person name="Lorenzon L."/>
            <person name="Mandel J.R."/>
            <person name="Marage G."/>
            <person name="Marchand G."/>
            <person name="Marquand E."/>
            <person name="Bret-Mestries E."/>
            <person name="Morien E."/>
            <person name="Nambeesan S."/>
            <person name="Nguyen T."/>
            <person name="Pegot-Espagnet P."/>
            <person name="Pouilly N."/>
            <person name="Raftis F."/>
            <person name="Sallet E."/>
            <person name="Schiex T."/>
            <person name="Thomas J."/>
            <person name="Vandecasteele C."/>
            <person name="Vares D."/>
            <person name="Vear F."/>
            <person name="Vautrin S."/>
            <person name="Crespi M."/>
            <person name="Mangin B."/>
            <person name="Burke J.M."/>
            <person name="Salse J."/>
            <person name="Munos S."/>
            <person name="Vincourt P."/>
            <person name="Rieseberg L.H."/>
            <person name="Langlade N.B."/>
        </authorList>
    </citation>
    <scope>NUCLEOTIDE SEQUENCE [LARGE SCALE GENOMIC DNA]</scope>
    <source>
        <strain evidence="5">cv. SF193</strain>
        <tissue evidence="3">Leaves</tissue>
    </source>
</reference>
<evidence type="ECO:0000259" key="2">
    <source>
        <dbReference type="PROSITE" id="PS51485"/>
    </source>
</evidence>
<dbReference type="InterPro" id="IPR003245">
    <property type="entry name" value="Phytocyanin_dom"/>
</dbReference>
<organism evidence="4 5">
    <name type="scientific">Helianthus annuus</name>
    <name type="common">Common sunflower</name>
    <dbReference type="NCBI Taxonomy" id="4232"/>
    <lineage>
        <taxon>Eukaryota</taxon>
        <taxon>Viridiplantae</taxon>
        <taxon>Streptophyta</taxon>
        <taxon>Embryophyta</taxon>
        <taxon>Tracheophyta</taxon>
        <taxon>Spermatophyta</taxon>
        <taxon>Magnoliopsida</taxon>
        <taxon>eudicotyledons</taxon>
        <taxon>Gunneridae</taxon>
        <taxon>Pentapetalae</taxon>
        <taxon>asterids</taxon>
        <taxon>campanulids</taxon>
        <taxon>Asterales</taxon>
        <taxon>Asteraceae</taxon>
        <taxon>Asteroideae</taxon>
        <taxon>Heliantheae alliance</taxon>
        <taxon>Heliantheae</taxon>
        <taxon>Helianthus</taxon>
    </lineage>
</organism>
<dbReference type="CDD" id="cd04216">
    <property type="entry name" value="Phytocyanin"/>
    <property type="match status" value="1"/>
</dbReference>